<dbReference type="GO" id="GO:0017118">
    <property type="term" value="F:lipoyltransferase activity"/>
    <property type="evidence" value="ECO:0007669"/>
    <property type="project" value="TreeGrafter"/>
</dbReference>
<feature type="domain" description="BPL/LPL catalytic" evidence="9">
    <location>
        <begin position="32"/>
        <end position="216"/>
    </location>
</feature>
<dbReference type="GO" id="GO:0005524">
    <property type="term" value="F:ATP binding"/>
    <property type="evidence" value="ECO:0007669"/>
    <property type="project" value="UniProtKB-KW"/>
</dbReference>
<dbReference type="Proteomes" id="UP000717585">
    <property type="component" value="Unassembled WGS sequence"/>
</dbReference>
<dbReference type="Gene3D" id="3.30.390.50">
    <property type="entry name" value="CO dehydrogenase flavoprotein, C-terminal domain"/>
    <property type="match status" value="1"/>
</dbReference>
<dbReference type="AlphaFoldDB" id="A0A8J6B5Q2"/>
<sequence>MPGNKAVHVLRSMSHNPFFNLATENWLLRSSSLVAKETLFLWQVKPTVIGVHQNPWAEVDVDAMKADDVFLARRQSGGGAVYQDMGNTNFTFVSDKNAFNKELNSEIVTKSLRRGYGIKAETSGRNDILVDGKKVSGAAYKLTPDRGFHHGTMMRDVEFASMGKYLTPHPLKLQSKGVASVQARVTNLNLENPSITHDGLCEALTDQFFETHGGSCGIEWIDEDVMKTVPEIEQEYRRLSAWSWRFGNTPKFSRVMDHKFDWGLVSMQFESTGGVVTGARMFSDCLVPSFVEAAEQALLGAELSLAGVAGFVGRLRATVPAEQHGWAEELGTWFGAAL</sequence>
<evidence type="ECO:0000313" key="11">
    <source>
        <dbReference type="Proteomes" id="UP000717585"/>
    </source>
</evidence>
<evidence type="ECO:0000256" key="1">
    <source>
        <dbReference type="ARBA" id="ARBA00005085"/>
    </source>
</evidence>
<dbReference type="CDD" id="cd16443">
    <property type="entry name" value="LplA"/>
    <property type="match status" value="1"/>
</dbReference>
<dbReference type="Gene3D" id="3.30.930.10">
    <property type="entry name" value="Bira Bifunctional Protein, Domain 2"/>
    <property type="match status" value="1"/>
</dbReference>
<evidence type="ECO:0000256" key="7">
    <source>
        <dbReference type="ARBA" id="ARBA00022840"/>
    </source>
</evidence>
<dbReference type="PROSITE" id="PS51733">
    <property type="entry name" value="BPL_LPL_CATALYTIC"/>
    <property type="match status" value="1"/>
</dbReference>
<dbReference type="UniPathway" id="UPA00537">
    <property type="reaction ID" value="UER00594"/>
</dbReference>
<dbReference type="GO" id="GO:0009249">
    <property type="term" value="P:protein lipoylation"/>
    <property type="evidence" value="ECO:0007669"/>
    <property type="project" value="InterPro"/>
</dbReference>
<name>A0A8J6B5Q2_9EUKA</name>
<evidence type="ECO:0000256" key="4">
    <source>
        <dbReference type="ARBA" id="ARBA00012367"/>
    </source>
</evidence>
<protein>
    <recommendedName>
        <fullName evidence="4">lipoate--protein ligase</fullName>
        <ecNumber evidence="4">6.3.1.20</ecNumber>
    </recommendedName>
</protein>
<dbReference type="PANTHER" id="PTHR12561">
    <property type="entry name" value="LIPOATE-PROTEIN LIGASE"/>
    <property type="match status" value="1"/>
</dbReference>
<evidence type="ECO:0000256" key="2">
    <source>
        <dbReference type="ARBA" id="ARBA00005124"/>
    </source>
</evidence>
<dbReference type="NCBIfam" id="TIGR00545">
    <property type="entry name" value="lipoyltrans"/>
    <property type="match status" value="1"/>
</dbReference>
<dbReference type="OrthoDB" id="201621at2759"/>
<keyword evidence="5 10" id="KW-0436">Ligase</keyword>
<gene>
    <name evidence="10" type="ORF">J8273_3543</name>
</gene>
<keyword evidence="11" id="KW-1185">Reference proteome</keyword>
<reference evidence="10" key="1">
    <citation type="submission" date="2021-05" db="EMBL/GenBank/DDBJ databases">
        <title>A free-living protist that lacks canonical eukaryotic 1 DNA replication and segregation systems.</title>
        <authorList>
            <person name="Salas-Leiva D.E."/>
            <person name="Tromer E.C."/>
            <person name="Curtis B.A."/>
            <person name="Jerlstrom-Hultqvist J."/>
            <person name="Kolisko M."/>
            <person name="Yi Z."/>
            <person name="Salas-Leiva J.S."/>
            <person name="Gallot-Lavallee L."/>
            <person name="Kops G.J.P.L."/>
            <person name="Archibald J.M."/>
            <person name="Simpson A.G.B."/>
            <person name="Roger A.J."/>
        </authorList>
    </citation>
    <scope>NUCLEOTIDE SEQUENCE</scope>
    <source>
        <strain evidence="10">BICM</strain>
    </source>
</reference>
<dbReference type="InterPro" id="IPR045864">
    <property type="entry name" value="aa-tRNA-synth_II/BPL/LPL"/>
</dbReference>
<accession>A0A8J6B5Q2</accession>
<comment type="pathway">
    <text evidence="1">Protein modification; protein lipoylation via exogenous pathway; protein N(6)-(lipoyl)lysine from lipoate: step 2/2.</text>
</comment>
<dbReference type="InterPro" id="IPR004143">
    <property type="entry name" value="BPL_LPL_catalytic"/>
</dbReference>
<keyword evidence="6" id="KW-0547">Nucleotide-binding</keyword>
<dbReference type="Pfam" id="PF21948">
    <property type="entry name" value="LplA-B_cat"/>
    <property type="match status" value="1"/>
</dbReference>
<evidence type="ECO:0000313" key="10">
    <source>
        <dbReference type="EMBL" id="KAG9393407.1"/>
    </source>
</evidence>
<comment type="pathway">
    <text evidence="2">Protein modification; protein lipoylation via exogenous pathway; protein N(6)-(lipoyl)lysine from lipoate: step 1/2.</text>
</comment>
<dbReference type="GO" id="GO:0016979">
    <property type="term" value="F:lipoate-protein ligase activity"/>
    <property type="evidence" value="ECO:0007669"/>
    <property type="project" value="UniProtKB-EC"/>
</dbReference>
<dbReference type="SUPFAM" id="SSF82649">
    <property type="entry name" value="SufE/NifU"/>
    <property type="match status" value="1"/>
</dbReference>
<comment type="catalytic activity">
    <reaction evidence="8">
        <text>L-lysyl-[lipoyl-carrier protein] + (R)-lipoate + ATP = N(6)-[(R)-lipoyl]-L-lysyl-[lipoyl-carrier protein] + AMP + diphosphate + H(+)</text>
        <dbReference type="Rhea" id="RHEA:49288"/>
        <dbReference type="Rhea" id="RHEA-COMP:10500"/>
        <dbReference type="Rhea" id="RHEA-COMP:10502"/>
        <dbReference type="ChEBI" id="CHEBI:15378"/>
        <dbReference type="ChEBI" id="CHEBI:29969"/>
        <dbReference type="ChEBI" id="CHEBI:30616"/>
        <dbReference type="ChEBI" id="CHEBI:33019"/>
        <dbReference type="ChEBI" id="CHEBI:83088"/>
        <dbReference type="ChEBI" id="CHEBI:83099"/>
        <dbReference type="ChEBI" id="CHEBI:456215"/>
        <dbReference type="EC" id="6.3.1.20"/>
    </reaction>
</comment>
<dbReference type="Pfam" id="PF10437">
    <property type="entry name" value="Lip_prot_lig_C"/>
    <property type="match status" value="1"/>
</dbReference>
<dbReference type="PANTHER" id="PTHR12561:SF3">
    <property type="entry name" value="LIPOYLTRANSFERASE 1, MITOCHONDRIAL"/>
    <property type="match status" value="1"/>
</dbReference>
<evidence type="ECO:0000256" key="8">
    <source>
        <dbReference type="ARBA" id="ARBA00048037"/>
    </source>
</evidence>
<evidence type="ECO:0000259" key="9">
    <source>
        <dbReference type="PROSITE" id="PS51733"/>
    </source>
</evidence>
<dbReference type="EC" id="6.3.1.20" evidence="4"/>
<comment type="similarity">
    <text evidence="3">Belongs to the LplA family.</text>
</comment>
<evidence type="ECO:0000256" key="6">
    <source>
        <dbReference type="ARBA" id="ARBA00022741"/>
    </source>
</evidence>
<evidence type="ECO:0000256" key="5">
    <source>
        <dbReference type="ARBA" id="ARBA00022598"/>
    </source>
</evidence>
<dbReference type="SUPFAM" id="SSF55681">
    <property type="entry name" value="Class II aaRS and biotin synthetases"/>
    <property type="match status" value="1"/>
</dbReference>
<dbReference type="EMBL" id="JAHDYR010000025">
    <property type="protein sequence ID" value="KAG9393407.1"/>
    <property type="molecule type" value="Genomic_DNA"/>
</dbReference>
<dbReference type="InterPro" id="IPR004562">
    <property type="entry name" value="LipoylTrfase_LipoateP_Ligase"/>
</dbReference>
<organism evidence="10 11">
    <name type="scientific">Carpediemonas membranifera</name>
    <dbReference type="NCBI Taxonomy" id="201153"/>
    <lineage>
        <taxon>Eukaryota</taxon>
        <taxon>Metamonada</taxon>
        <taxon>Carpediemonas-like organisms</taxon>
        <taxon>Carpediemonas</taxon>
    </lineage>
</organism>
<dbReference type="InterPro" id="IPR019491">
    <property type="entry name" value="Lipoate_protein_ligase_C"/>
</dbReference>
<keyword evidence="7" id="KW-0067">ATP-binding</keyword>
<proteinExistence type="inferred from homology"/>
<dbReference type="GO" id="GO:0005737">
    <property type="term" value="C:cytoplasm"/>
    <property type="evidence" value="ECO:0007669"/>
    <property type="project" value="TreeGrafter"/>
</dbReference>
<evidence type="ECO:0000256" key="3">
    <source>
        <dbReference type="ARBA" id="ARBA00008242"/>
    </source>
</evidence>
<comment type="caution">
    <text evidence="10">The sequence shown here is derived from an EMBL/GenBank/DDBJ whole genome shotgun (WGS) entry which is preliminary data.</text>
</comment>